<dbReference type="AlphaFoldDB" id="A0A1H3CRF3"/>
<keyword evidence="6 8" id="KW-0129">CBS domain</keyword>
<evidence type="ECO:0000256" key="4">
    <source>
        <dbReference type="ARBA" id="ARBA00022737"/>
    </source>
</evidence>
<keyword evidence="3 9" id="KW-0812">Transmembrane</keyword>
<feature type="transmembrane region" description="Helical" evidence="10">
    <location>
        <begin position="143"/>
        <end position="162"/>
    </location>
</feature>
<accession>A0A1H3CRF3</accession>
<feature type="domain" description="CBS" evidence="11">
    <location>
        <begin position="292"/>
        <end position="348"/>
    </location>
</feature>
<evidence type="ECO:0000259" key="11">
    <source>
        <dbReference type="PROSITE" id="PS51371"/>
    </source>
</evidence>
<dbReference type="InterPro" id="IPR051676">
    <property type="entry name" value="UPF0053_domain"/>
</dbReference>
<dbReference type="EMBL" id="FNNZ01000037">
    <property type="protein sequence ID" value="SDX56620.1"/>
    <property type="molecule type" value="Genomic_DNA"/>
</dbReference>
<dbReference type="InterPro" id="IPR016169">
    <property type="entry name" value="FAD-bd_PCMH_sub2"/>
</dbReference>
<dbReference type="Gene3D" id="3.10.580.10">
    <property type="entry name" value="CBS-domain"/>
    <property type="match status" value="1"/>
</dbReference>
<reference evidence="14" key="1">
    <citation type="submission" date="2016-10" db="EMBL/GenBank/DDBJ databases">
        <authorList>
            <person name="Varghese N."/>
            <person name="Submissions S."/>
        </authorList>
    </citation>
    <scope>NUCLEOTIDE SEQUENCE [LARGE SCALE GENOMIC DNA]</scope>
    <source>
        <strain evidence="14">DSM 217</strain>
    </source>
</reference>
<dbReference type="InterPro" id="IPR002550">
    <property type="entry name" value="CNNM"/>
</dbReference>
<proteinExistence type="predicted"/>
<feature type="transmembrane region" description="Helical" evidence="10">
    <location>
        <begin position="6"/>
        <end position="29"/>
    </location>
</feature>
<dbReference type="SMART" id="SM01091">
    <property type="entry name" value="CorC_HlyC"/>
    <property type="match status" value="1"/>
</dbReference>
<sequence>MHELWIVLIVIMALVALNGLFVAAEFAIIGTSRAAMAARAEAGDALARRIARILDDPARLDRYVATAQLGITFASLGLGMYGEHTLAGYFEEWLLLAGFTDLGALVTAHGLAAVLAITAITYLHIVLGEMVPKALALTRPMTVAMWVTPPMLVIGLILYPLVRALNLTGNLLLGLVGFKRGRSAAHYLGQDELESLARESQESGLLSEESGRIFLELADFSEIAAVQAMVPRVRASGIPVGATDAMLREILHRHRHTRYPVYEGSLDQIIGTIHIKDLMTLLRAGAGLDPAVVRETAYLPETATLDDVLAAMDRVHNQMIVVMDEHGGTAGILTMEDICAEAVGDIEEGVEDVPDVLPVGTAGYQVQGTVRLDTLGDLIGRELEHPEIDTVSGLILSELGRPPVLGDSVRWSGLHFEVSGLFGRGVRQATLTFEMPETTADRDAEPAEDTH</sequence>
<dbReference type="Gene3D" id="3.30.465.10">
    <property type="match status" value="1"/>
</dbReference>
<dbReference type="SUPFAM" id="SSF54631">
    <property type="entry name" value="CBS-domain pair"/>
    <property type="match status" value="1"/>
</dbReference>
<dbReference type="OrthoDB" id="9797674at2"/>
<protein>
    <submittedName>
        <fullName evidence="13">Hemolysin, contains CBS domains</fullName>
    </submittedName>
</protein>
<dbReference type="PANTHER" id="PTHR43099:SF5">
    <property type="entry name" value="HLYC_CORC FAMILY TRANSPORTER"/>
    <property type="match status" value="1"/>
</dbReference>
<comment type="subcellular location">
    <subcellularLocation>
        <location evidence="1">Cell membrane</location>
        <topology evidence="1">Multi-pass membrane protein</topology>
    </subcellularLocation>
</comment>
<keyword evidence="2" id="KW-1003">Cell membrane</keyword>
<gene>
    <name evidence="13" type="ORF">SAMN05421783_1374</name>
</gene>
<feature type="transmembrane region" description="Helical" evidence="10">
    <location>
        <begin position="63"/>
        <end position="82"/>
    </location>
</feature>
<evidence type="ECO:0000256" key="9">
    <source>
        <dbReference type="PROSITE-ProRule" id="PRU01193"/>
    </source>
</evidence>
<evidence type="ECO:0000313" key="14">
    <source>
        <dbReference type="Proteomes" id="UP000198816"/>
    </source>
</evidence>
<dbReference type="PANTHER" id="PTHR43099">
    <property type="entry name" value="UPF0053 PROTEIN YRKA"/>
    <property type="match status" value="1"/>
</dbReference>
<feature type="transmembrane region" description="Helical" evidence="10">
    <location>
        <begin position="102"/>
        <end position="123"/>
    </location>
</feature>
<keyword evidence="4" id="KW-0677">Repeat</keyword>
<evidence type="ECO:0000256" key="7">
    <source>
        <dbReference type="ARBA" id="ARBA00023136"/>
    </source>
</evidence>
<evidence type="ECO:0000256" key="3">
    <source>
        <dbReference type="ARBA" id="ARBA00022692"/>
    </source>
</evidence>
<dbReference type="InterPro" id="IPR044751">
    <property type="entry name" value="Ion_transp-like_CBS"/>
</dbReference>
<evidence type="ECO:0000313" key="13">
    <source>
        <dbReference type="EMBL" id="SDX56620.1"/>
    </source>
</evidence>
<keyword evidence="5 9" id="KW-1133">Transmembrane helix</keyword>
<dbReference type="InterPro" id="IPR036318">
    <property type="entry name" value="FAD-bd_PCMH-like_sf"/>
</dbReference>
<dbReference type="CDD" id="cd04590">
    <property type="entry name" value="CBS_pair_CorC_HlyC_assoc"/>
    <property type="match status" value="1"/>
</dbReference>
<dbReference type="InterPro" id="IPR000644">
    <property type="entry name" value="CBS_dom"/>
</dbReference>
<dbReference type="Pfam" id="PF01595">
    <property type="entry name" value="CNNM"/>
    <property type="match status" value="1"/>
</dbReference>
<dbReference type="Pfam" id="PF00571">
    <property type="entry name" value="CBS"/>
    <property type="match status" value="1"/>
</dbReference>
<evidence type="ECO:0000256" key="10">
    <source>
        <dbReference type="SAM" id="Phobius"/>
    </source>
</evidence>
<evidence type="ECO:0000256" key="5">
    <source>
        <dbReference type="ARBA" id="ARBA00022989"/>
    </source>
</evidence>
<dbReference type="SUPFAM" id="SSF56176">
    <property type="entry name" value="FAD-binding/transporter-associated domain-like"/>
    <property type="match status" value="1"/>
</dbReference>
<dbReference type="GO" id="GO:0005886">
    <property type="term" value="C:plasma membrane"/>
    <property type="evidence" value="ECO:0007669"/>
    <property type="project" value="UniProtKB-SubCell"/>
</dbReference>
<evidence type="ECO:0000256" key="6">
    <source>
        <dbReference type="ARBA" id="ARBA00023122"/>
    </source>
</evidence>
<dbReference type="Pfam" id="PF03471">
    <property type="entry name" value="CorC_HlyC"/>
    <property type="match status" value="1"/>
</dbReference>
<dbReference type="PROSITE" id="PS51846">
    <property type="entry name" value="CNNM"/>
    <property type="match status" value="1"/>
</dbReference>
<dbReference type="InterPro" id="IPR046342">
    <property type="entry name" value="CBS_dom_sf"/>
</dbReference>
<dbReference type="Proteomes" id="UP000198816">
    <property type="component" value="Unassembled WGS sequence"/>
</dbReference>
<dbReference type="STRING" id="1058.SAMN05421783_1374"/>
<feature type="domain" description="CNNM transmembrane" evidence="12">
    <location>
        <begin position="1"/>
        <end position="210"/>
    </location>
</feature>
<dbReference type="InterPro" id="IPR005170">
    <property type="entry name" value="Transptr-assoc_dom"/>
</dbReference>
<evidence type="ECO:0000256" key="8">
    <source>
        <dbReference type="PROSITE-ProRule" id="PRU00703"/>
    </source>
</evidence>
<dbReference type="RefSeq" id="WP_093037910.1">
    <property type="nucleotide sequence ID" value="NZ_FNNZ01000037.1"/>
</dbReference>
<evidence type="ECO:0000256" key="1">
    <source>
        <dbReference type="ARBA" id="ARBA00004651"/>
    </source>
</evidence>
<organism evidence="13 14">
    <name type="scientific">Thiocapsa roseopersicina</name>
    <dbReference type="NCBI Taxonomy" id="1058"/>
    <lineage>
        <taxon>Bacteria</taxon>
        <taxon>Pseudomonadati</taxon>
        <taxon>Pseudomonadota</taxon>
        <taxon>Gammaproteobacteria</taxon>
        <taxon>Chromatiales</taxon>
        <taxon>Chromatiaceae</taxon>
        <taxon>Thiocapsa</taxon>
    </lineage>
</organism>
<evidence type="ECO:0000256" key="2">
    <source>
        <dbReference type="ARBA" id="ARBA00022475"/>
    </source>
</evidence>
<name>A0A1H3CRF3_THIRO</name>
<keyword evidence="14" id="KW-1185">Reference proteome</keyword>
<dbReference type="GO" id="GO:0050660">
    <property type="term" value="F:flavin adenine dinucleotide binding"/>
    <property type="evidence" value="ECO:0007669"/>
    <property type="project" value="InterPro"/>
</dbReference>
<dbReference type="PROSITE" id="PS51371">
    <property type="entry name" value="CBS"/>
    <property type="match status" value="1"/>
</dbReference>
<evidence type="ECO:0000259" key="12">
    <source>
        <dbReference type="PROSITE" id="PS51846"/>
    </source>
</evidence>
<keyword evidence="7 9" id="KW-0472">Membrane</keyword>